<keyword evidence="3" id="KW-1185">Reference proteome</keyword>
<evidence type="ECO:0000256" key="1">
    <source>
        <dbReference type="SAM" id="MobiDB-lite"/>
    </source>
</evidence>
<dbReference type="EMBL" id="KL197726">
    <property type="protein sequence ID" value="KDQ55214.1"/>
    <property type="molecule type" value="Genomic_DNA"/>
</dbReference>
<dbReference type="AlphaFoldDB" id="A0A067PK77"/>
<dbReference type="STRING" id="933084.A0A067PK77"/>
<proteinExistence type="predicted"/>
<dbReference type="InParanoid" id="A0A067PK77"/>
<protein>
    <submittedName>
        <fullName evidence="2">Uncharacterized protein</fullName>
    </submittedName>
</protein>
<evidence type="ECO:0000313" key="2">
    <source>
        <dbReference type="EMBL" id="KDQ55214.1"/>
    </source>
</evidence>
<dbReference type="Proteomes" id="UP000027265">
    <property type="component" value="Unassembled WGS sequence"/>
</dbReference>
<sequence length="240" mass="27824">MAKEPSYEKFGLRDSSELPSVLEQRFPKGEGSLQKPLTKRKRSLPKVQESEGEGPLQLSISDFCIPRRMKQAMLDDMKWKVLNVEEKCSELGQGWEETRERMQEAREREEMQKVLRAKQKRENARLRQKRFRARRAQERQKQPPKKTVLVGDGAGDKSQDVAEVSRLGLTYKKKRNGKRGGTIQQRHSRTNWYHPFLWAHIDQIAPKVEIKTKLTQLQKAGVPVSAFLSRSISESKILIC</sequence>
<reference evidence="3" key="1">
    <citation type="journal article" date="2014" name="Proc. Natl. Acad. Sci. U.S.A.">
        <title>Extensive sampling of basidiomycete genomes demonstrates inadequacy of the white-rot/brown-rot paradigm for wood decay fungi.</title>
        <authorList>
            <person name="Riley R."/>
            <person name="Salamov A.A."/>
            <person name="Brown D.W."/>
            <person name="Nagy L.G."/>
            <person name="Floudas D."/>
            <person name="Held B.W."/>
            <person name="Levasseur A."/>
            <person name="Lombard V."/>
            <person name="Morin E."/>
            <person name="Otillar R."/>
            <person name="Lindquist E.A."/>
            <person name="Sun H."/>
            <person name="LaButti K.M."/>
            <person name="Schmutz J."/>
            <person name="Jabbour D."/>
            <person name="Luo H."/>
            <person name="Baker S.E."/>
            <person name="Pisabarro A.G."/>
            <person name="Walton J.D."/>
            <person name="Blanchette R.A."/>
            <person name="Henrissat B."/>
            <person name="Martin F."/>
            <person name="Cullen D."/>
            <person name="Hibbett D.S."/>
            <person name="Grigoriev I.V."/>
        </authorList>
    </citation>
    <scope>NUCLEOTIDE SEQUENCE [LARGE SCALE GENOMIC DNA]</scope>
    <source>
        <strain evidence="3">MUCL 33604</strain>
    </source>
</reference>
<organism evidence="2 3">
    <name type="scientific">Jaapia argillacea MUCL 33604</name>
    <dbReference type="NCBI Taxonomy" id="933084"/>
    <lineage>
        <taxon>Eukaryota</taxon>
        <taxon>Fungi</taxon>
        <taxon>Dikarya</taxon>
        <taxon>Basidiomycota</taxon>
        <taxon>Agaricomycotina</taxon>
        <taxon>Agaricomycetes</taxon>
        <taxon>Agaricomycetidae</taxon>
        <taxon>Jaapiales</taxon>
        <taxon>Jaapiaceae</taxon>
        <taxon>Jaapia</taxon>
    </lineage>
</organism>
<evidence type="ECO:0000313" key="3">
    <source>
        <dbReference type="Proteomes" id="UP000027265"/>
    </source>
</evidence>
<feature type="region of interest" description="Disordered" evidence="1">
    <location>
        <begin position="1"/>
        <end position="55"/>
    </location>
</feature>
<dbReference type="OrthoDB" id="3341102at2759"/>
<name>A0A067PK77_9AGAM</name>
<accession>A0A067PK77</accession>
<dbReference type="HOGENOM" id="CLU_1156536_0_0_1"/>
<feature type="compositionally biased region" description="Basic and acidic residues" evidence="1">
    <location>
        <begin position="1"/>
        <end position="16"/>
    </location>
</feature>
<gene>
    <name evidence="2" type="ORF">JAAARDRAFT_48939</name>
</gene>
<feature type="region of interest" description="Disordered" evidence="1">
    <location>
        <begin position="132"/>
        <end position="155"/>
    </location>
</feature>